<feature type="region of interest" description="Disordered" evidence="2">
    <location>
        <begin position="873"/>
        <end position="930"/>
    </location>
</feature>
<feature type="region of interest" description="Disordered" evidence="2">
    <location>
        <begin position="118"/>
        <end position="175"/>
    </location>
</feature>
<dbReference type="AlphaFoldDB" id="A0AAW1RQ52"/>
<feature type="region of interest" description="Disordered" evidence="2">
    <location>
        <begin position="522"/>
        <end position="830"/>
    </location>
</feature>
<keyword evidence="1" id="KW-0175">Coiled coil</keyword>
<feature type="compositionally biased region" description="Polar residues" evidence="2">
    <location>
        <begin position="574"/>
        <end position="586"/>
    </location>
</feature>
<keyword evidence="4" id="KW-1185">Reference proteome</keyword>
<dbReference type="GO" id="GO:0051015">
    <property type="term" value="F:actin filament binding"/>
    <property type="evidence" value="ECO:0007669"/>
    <property type="project" value="TreeGrafter"/>
</dbReference>
<feature type="region of interest" description="Disordered" evidence="2">
    <location>
        <begin position="477"/>
        <end position="501"/>
    </location>
</feature>
<feature type="compositionally biased region" description="Low complexity" evidence="2">
    <location>
        <begin position="481"/>
        <end position="501"/>
    </location>
</feature>
<dbReference type="GO" id="GO:0005737">
    <property type="term" value="C:cytoplasm"/>
    <property type="evidence" value="ECO:0007669"/>
    <property type="project" value="TreeGrafter"/>
</dbReference>
<feature type="compositionally biased region" description="Basic and acidic residues" evidence="2">
    <location>
        <begin position="362"/>
        <end position="374"/>
    </location>
</feature>
<feature type="compositionally biased region" description="Polar residues" evidence="2">
    <location>
        <begin position="419"/>
        <end position="431"/>
    </location>
</feature>
<evidence type="ECO:0000256" key="2">
    <source>
        <dbReference type="SAM" id="MobiDB-lite"/>
    </source>
</evidence>
<dbReference type="PANTHER" id="PTHR45615">
    <property type="entry name" value="MYOSIN HEAVY CHAIN, NON-MUSCLE"/>
    <property type="match status" value="1"/>
</dbReference>
<feature type="coiled-coil region" evidence="1">
    <location>
        <begin position="1057"/>
        <end position="1084"/>
    </location>
</feature>
<dbReference type="GO" id="GO:0032982">
    <property type="term" value="C:myosin filament"/>
    <property type="evidence" value="ECO:0007669"/>
    <property type="project" value="TreeGrafter"/>
</dbReference>
<feature type="compositionally biased region" description="Basic and acidic residues" evidence="2">
    <location>
        <begin position="118"/>
        <end position="134"/>
    </location>
</feature>
<feature type="compositionally biased region" description="Polar residues" evidence="2">
    <location>
        <begin position="149"/>
        <end position="163"/>
    </location>
</feature>
<evidence type="ECO:0000313" key="4">
    <source>
        <dbReference type="Proteomes" id="UP001438707"/>
    </source>
</evidence>
<dbReference type="GO" id="GO:0016460">
    <property type="term" value="C:myosin II complex"/>
    <property type="evidence" value="ECO:0007669"/>
    <property type="project" value="TreeGrafter"/>
</dbReference>
<reference evidence="3 4" key="1">
    <citation type="journal article" date="2024" name="Nat. Commun.">
        <title>Phylogenomics reveals the evolutionary origins of lichenization in chlorophyte algae.</title>
        <authorList>
            <person name="Puginier C."/>
            <person name="Libourel C."/>
            <person name="Otte J."/>
            <person name="Skaloud P."/>
            <person name="Haon M."/>
            <person name="Grisel S."/>
            <person name="Petersen M."/>
            <person name="Berrin J.G."/>
            <person name="Delaux P.M."/>
            <person name="Dal Grande F."/>
            <person name="Keller J."/>
        </authorList>
    </citation>
    <scope>NUCLEOTIDE SEQUENCE [LARGE SCALE GENOMIC DNA]</scope>
    <source>
        <strain evidence="3 4">SAG 2145</strain>
    </source>
</reference>
<feature type="compositionally biased region" description="Low complexity" evidence="2">
    <location>
        <begin position="889"/>
        <end position="910"/>
    </location>
</feature>
<feature type="coiled-coil region" evidence="1">
    <location>
        <begin position="941"/>
        <end position="968"/>
    </location>
</feature>
<feature type="compositionally biased region" description="Low complexity" evidence="2">
    <location>
        <begin position="189"/>
        <end position="198"/>
    </location>
</feature>
<protein>
    <submittedName>
        <fullName evidence="3">Uncharacterized protein</fullName>
    </submittedName>
</protein>
<feature type="compositionally biased region" description="Low complexity" evidence="2">
    <location>
        <begin position="1014"/>
        <end position="1027"/>
    </location>
</feature>
<dbReference type="EMBL" id="JALJOS010000008">
    <property type="protein sequence ID" value="KAK9835879.1"/>
    <property type="molecule type" value="Genomic_DNA"/>
</dbReference>
<dbReference type="Proteomes" id="UP001438707">
    <property type="component" value="Unassembled WGS sequence"/>
</dbReference>
<dbReference type="PANTHER" id="PTHR45615:SF40">
    <property type="entry name" value="MYOSIN HEAVY CHAIN, NON-MUSCLE"/>
    <property type="match status" value="1"/>
</dbReference>
<feature type="compositionally biased region" description="Basic and acidic residues" evidence="2">
    <location>
        <begin position="873"/>
        <end position="884"/>
    </location>
</feature>
<feature type="compositionally biased region" description="Polar residues" evidence="2">
    <location>
        <begin position="642"/>
        <end position="668"/>
    </location>
</feature>
<organism evidence="3 4">
    <name type="scientific">Apatococcus lobatus</name>
    <dbReference type="NCBI Taxonomy" id="904363"/>
    <lineage>
        <taxon>Eukaryota</taxon>
        <taxon>Viridiplantae</taxon>
        <taxon>Chlorophyta</taxon>
        <taxon>core chlorophytes</taxon>
        <taxon>Trebouxiophyceae</taxon>
        <taxon>Chlorellales</taxon>
        <taxon>Chlorellaceae</taxon>
        <taxon>Apatococcus</taxon>
    </lineage>
</organism>
<feature type="compositionally biased region" description="Polar residues" evidence="2">
    <location>
        <begin position="206"/>
        <end position="215"/>
    </location>
</feature>
<name>A0AAW1RQ52_9CHLO</name>
<feature type="compositionally biased region" description="Basic and acidic residues" evidence="2">
    <location>
        <begin position="1173"/>
        <end position="1184"/>
    </location>
</feature>
<evidence type="ECO:0000313" key="3">
    <source>
        <dbReference type="EMBL" id="KAK9835879.1"/>
    </source>
</evidence>
<dbReference type="GO" id="GO:0000146">
    <property type="term" value="F:microfilament motor activity"/>
    <property type="evidence" value="ECO:0007669"/>
    <property type="project" value="TreeGrafter"/>
</dbReference>
<gene>
    <name evidence="3" type="ORF">WJX74_010093</name>
</gene>
<feature type="region of interest" description="Disordered" evidence="2">
    <location>
        <begin position="1119"/>
        <end position="1184"/>
    </location>
</feature>
<feature type="compositionally biased region" description="Polar residues" evidence="2">
    <location>
        <begin position="685"/>
        <end position="703"/>
    </location>
</feature>
<feature type="compositionally biased region" description="Polar residues" evidence="2">
    <location>
        <begin position="624"/>
        <end position="634"/>
    </location>
</feature>
<feature type="region of interest" description="Disordered" evidence="2">
    <location>
        <begin position="973"/>
        <end position="1043"/>
    </location>
</feature>
<feature type="compositionally biased region" description="Low complexity" evidence="2">
    <location>
        <begin position="749"/>
        <end position="762"/>
    </location>
</feature>
<comment type="caution">
    <text evidence="3">The sequence shown here is derived from an EMBL/GenBank/DDBJ whole genome shotgun (WGS) entry which is preliminary data.</text>
</comment>
<accession>A0AAW1RQ52</accession>
<feature type="region of interest" description="Disordered" evidence="2">
    <location>
        <begin position="189"/>
        <end position="216"/>
    </location>
</feature>
<feature type="compositionally biased region" description="Polar residues" evidence="2">
    <location>
        <begin position="973"/>
        <end position="986"/>
    </location>
</feature>
<feature type="region of interest" description="Disordered" evidence="2">
    <location>
        <begin position="362"/>
        <end position="434"/>
    </location>
</feature>
<feature type="compositionally biased region" description="Low complexity" evidence="2">
    <location>
        <begin position="989"/>
        <end position="1005"/>
    </location>
</feature>
<evidence type="ECO:0000256" key="1">
    <source>
        <dbReference type="SAM" id="Coils"/>
    </source>
</evidence>
<feature type="region of interest" description="Disordered" evidence="2">
    <location>
        <begin position="1"/>
        <end position="26"/>
    </location>
</feature>
<proteinExistence type="predicted"/>
<sequence>MRSGQGRGPGPPKGQTADAETSAQERVQAGITELLAVIKTLKGGEKDAKAVEGAVSSCDATLTKLQTDLEGLASEADELRAFGNEALGENERLQKENEDLRKSCEDAVLDQQMMKALNETEKLKSSSETYKKDQLMQQLSDKEEELQRAQDQAASLVSDNDALSSRLKRAERDGKAQLEKLQRELAAAKSSISARASAPTDAADPISSSAATLASSKEMESLAGLLVAGKKLDEETAAKATKALADLASAQRQLTTIKQENEKLQKEVDELNSTVFSKSFKAPSAWAEREVKYKMEKKAWDEQVKKLKGSIQKLKAENEGYRKDNKAAEFEAQLQVAKQEIAQAKTEKVKAQQDLHEFQIEQMRINEERRHQEVLKQSAPPSPVASTSHKAKDADDMHGIISGLEQQKIGVQQPKPQTPAHTQQRDGSAQQMPDAARRIEPLDARTLQSINALISSYNEHEIEMRAPNVMETLRKPQMGHSSRAADASSSGRSTLATSSSTGDLQSLLQGFAGGARPLYPVEAQAPSASTTGRTPRHSVQPDARAEPPPDYTPTQLPGDVPEYDSDGEEVVRSKPSQNAATPSRNPIQAEPDARATPPPDYTSTELPGDYPEYDDDGELIIRSKASQHAATPSRHQGPADAQSETTTGYVDSSVPSTNQHGLSASTPAATPDARGGGPKGYADSATPSSSRPGPDSSTPSAGSPDTRKDPSSNAQARDPSSAEATSPSKGPSGGRPGSAFVVDSGNGHGSFSSSDSAEASSGRGHRQDQSGSEAGVGTSGGTVSRALENGGLHRSGSQTPAEADVISRHDSEASDWNPERVQAVTGADKATIERQLKEHAMDNDTEALRFKAAELESRIEMYEAQIQKMQKALERADQDQAKLEEELEAAAAPPAASHAAAGKPPTGAPADKSWWPGRRASRDLDEGNASLDRLKASEALLQQSYRDRGALEQENTQLQRRLAQMASKLGLGTVNSPLNSAPSAETHTPAAPNAEPSTEEAAAAAGKLSGTPEAQAAQAMAQADRAAPSGISKAPIPRPAPLSRRLISRNSSFVGGLSEDEIEVMRLREENAALMESLVRAKIDLAEAQGDCLQVKRAFIRSAEAVTVQKEKAAKALKGARARPATALPEISERATGSSPKYPGAQPNVPAFEMPTMDGSPRAPLDLASEKSGSLDRRPSTALS</sequence>
<feature type="coiled-coil region" evidence="1">
    <location>
        <begin position="240"/>
        <end position="361"/>
    </location>
</feature>